<comment type="similarity">
    <text evidence="1 2">Belongs to the small heat shock protein (HSP20) family.</text>
</comment>
<evidence type="ECO:0000256" key="1">
    <source>
        <dbReference type="PROSITE-ProRule" id="PRU00285"/>
    </source>
</evidence>
<dbReference type="EMBL" id="FNDJ01000010">
    <property type="protein sequence ID" value="SDJ36575.1"/>
    <property type="molecule type" value="Genomic_DNA"/>
</dbReference>
<keyword evidence="5" id="KW-1185">Reference proteome</keyword>
<accession>A0A1G8T6F0</accession>
<evidence type="ECO:0000256" key="2">
    <source>
        <dbReference type="RuleBase" id="RU003616"/>
    </source>
</evidence>
<dbReference type="InterPro" id="IPR008978">
    <property type="entry name" value="HSP20-like_chaperone"/>
</dbReference>
<name>A0A1G8T6F0_9ACTN</name>
<dbReference type="RefSeq" id="WP_090934276.1">
    <property type="nucleotide sequence ID" value="NZ_FNDJ01000010.1"/>
</dbReference>
<sequence length="154" mass="17509">MALPIRRNRVPAQRPGGHWMGRSLDPITEFQELWDQLGRLFEEGGESAVTAWRPLAETEETPDAYVVRAELPGLKRDDVHVDVEGNQLSVHGEVEEQDKEGKALRRRTGRFIYRTVLPNDADTEQIDGELQDGVLTIRVPKTEQGRSRRIEIKG</sequence>
<protein>
    <submittedName>
        <fullName evidence="4">HSP20 family protein</fullName>
    </submittedName>
</protein>
<dbReference type="Gene3D" id="2.60.40.790">
    <property type="match status" value="1"/>
</dbReference>
<dbReference type="PROSITE" id="PS01031">
    <property type="entry name" value="SHSP"/>
    <property type="match status" value="1"/>
</dbReference>
<evidence type="ECO:0000313" key="5">
    <source>
        <dbReference type="Proteomes" id="UP000199202"/>
    </source>
</evidence>
<proteinExistence type="inferred from homology"/>
<evidence type="ECO:0000259" key="3">
    <source>
        <dbReference type="PROSITE" id="PS01031"/>
    </source>
</evidence>
<feature type="domain" description="SHSP" evidence="3">
    <location>
        <begin position="46"/>
        <end position="154"/>
    </location>
</feature>
<dbReference type="AlphaFoldDB" id="A0A1G8T6F0"/>
<dbReference type="InterPro" id="IPR002068">
    <property type="entry name" value="A-crystallin/Hsp20_dom"/>
</dbReference>
<dbReference type="SUPFAM" id="SSF49764">
    <property type="entry name" value="HSP20-like chaperones"/>
    <property type="match status" value="1"/>
</dbReference>
<dbReference type="STRING" id="633440.SAMN05421869_11072"/>
<dbReference type="OrthoDB" id="9809760at2"/>
<organism evidence="4 5">
    <name type="scientific">Nonomuraea jiangxiensis</name>
    <dbReference type="NCBI Taxonomy" id="633440"/>
    <lineage>
        <taxon>Bacteria</taxon>
        <taxon>Bacillati</taxon>
        <taxon>Actinomycetota</taxon>
        <taxon>Actinomycetes</taxon>
        <taxon>Streptosporangiales</taxon>
        <taxon>Streptosporangiaceae</taxon>
        <taxon>Nonomuraea</taxon>
    </lineage>
</organism>
<evidence type="ECO:0000313" key="4">
    <source>
        <dbReference type="EMBL" id="SDJ36575.1"/>
    </source>
</evidence>
<gene>
    <name evidence="4" type="ORF">SAMN05421869_11072</name>
</gene>
<dbReference type="Pfam" id="PF00011">
    <property type="entry name" value="HSP20"/>
    <property type="match status" value="1"/>
</dbReference>
<dbReference type="CDD" id="cd06464">
    <property type="entry name" value="ACD_sHsps-like"/>
    <property type="match status" value="1"/>
</dbReference>
<dbReference type="Proteomes" id="UP000199202">
    <property type="component" value="Unassembled WGS sequence"/>
</dbReference>
<dbReference type="InterPro" id="IPR031107">
    <property type="entry name" value="Small_HSP"/>
</dbReference>
<dbReference type="PANTHER" id="PTHR11527">
    <property type="entry name" value="HEAT-SHOCK PROTEIN 20 FAMILY MEMBER"/>
    <property type="match status" value="1"/>
</dbReference>
<reference evidence="4 5" key="1">
    <citation type="submission" date="2016-10" db="EMBL/GenBank/DDBJ databases">
        <authorList>
            <person name="de Groot N.N."/>
        </authorList>
    </citation>
    <scope>NUCLEOTIDE SEQUENCE [LARGE SCALE GENOMIC DNA]</scope>
    <source>
        <strain evidence="4 5">CGMCC 4.6533</strain>
    </source>
</reference>